<proteinExistence type="predicted"/>
<organism evidence="1 2">
    <name type="scientific">Lentibacillus halophilus</name>
    <dbReference type="NCBI Taxonomy" id="295065"/>
    <lineage>
        <taxon>Bacteria</taxon>
        <taxon>Bacillati</taxon>
        <taxon>Bacillota</taxon>
        <taxon>Bacilli</taxon>
        <taxon>Bacillales</taxon>
        <taxon>Bacillaceae</taxon>
        <taxon>Lentibacillus</taxon>
    </lineage>
</organism>
<keyword evidence="2" id="KW-1185">Reference proteome</keyword>
<evidence type="ECO:0008006" key="3">
    <source>
        <dbReference type="Google" id="ProtNLM"/>
    </source>
</evidence>
<comment type="caution">
    <text evidence="1">The sequence shown here is derived from an EMBL/GenBank/DDBJ whole genome shotgun (WGS) entry which is preliminary data.</text>
</comment>
<dbReference type="Gene3D" id="1.20.5.190">
    <property type="match status" value="1"/>
</dbReference>
<dbReference type="Proteomes" id="UP001501459">
    <property type="component" value="Unassembled WGS sequence"/>
</dbReference>
<reference evidence="2" key="1">
    <citation type="journal article" date="2019" name="Int. J. Syst. Evol. Microbiol.">
        <title>The Global Catalogue of Microorganisms (GCM) 10K type strain sequencing project: providing services to taxonomists for standard genome sequencing and annotation.</title>
        <authorList>
            <consortium name="The Broad Institute Genomics Platform"/>
            <consortium name="The Broad Institute Genome Sequencing Center for Infectious Disease"/>
            <person name="Wu L."/>
            <person name="Ma J."/>
        </authorList>
    </citation>
    <scope>NUCLEOTIDE SEQUENCE [LARGE SCALE GENOMIC DNA]</scope>
    <source>
        <strain evidence="2">JCM 12149</strain>
    </source>
</reference>
<protein>
    <recommendedName>
        <fullName evidence="3">DUF5082 domain-containing protein</fullName>
    </recommendedName>
</protein>
<sequence>MKETLKQILIEMQGVRTEVQDLRTGQNELCTEVQHLRTGQTDLHTDVSGLKQGQKRLEKGQERLQKNLIDSLGVYTESIIGHFDNKTDVLNQRVFKIETEMKGLSKPMIMDIINQSRHSHVGIFL</sequence>
<dbReference type="RefSeq" id="WP_343751904.1">
    <property type="nucleotide sequence ID" value="NZ_BAAADM010000032.1"/>
</dbReference>
<evidence type="ECO:0000313" key="2">
    <source>
        <dbReference type="Proteomes" id="UP001501459"/>
    </source>
</evidence>
<accession>A0ABN0Z8U3</accession>
<dbReference type="EMBL" id="BAAADM010000032">
    <property type="protein sequence ID" value="GAA0437466.1"/>
    <property type="molecule type" value="Genomic_DNA"/>
</dbReference>
<evidence type="ECO:0000313" key="1">
    <source>
        <dbReference type="EMBL" id="GAA0437466.1"/>
    </source>
</evidence>
<gene>
    <name evidence="1" type="ORF">GCM10008983_12890</name>
</gene>
<name>A0ABN0Z8U3_9BACI</name>